<keyword evidence="2" id="KW-1185">Reference proteome</keyword>
<comment type="caution">
    <text evidence="1">The sequence shown here is derived from an EMBL/GenBank/DDBJ whole genome shotgun (WGS) entry which is preliminary data.</text>
</comment>
<organism evidence="1 2">
    <name type="scientific">Racocetra persica</name>
    <dbReference type="NCBI Taxonomy" id="160502"/>
    <lineage>
        <taxon>Eukaryota</taxon>
        <taxon>Fungi</taxon>
        <taxon>Fungi incertae sedis</taxon>
        <taxon>Mucoromycota</taxon>
        <taxon>Glomeromycotina</taxon>
        <taxon>Glomeromycetes</taxon>
        <taxon>Diversisporales</taxon>
        <taxon>Gigasporaceae</taxon>
        <taxon>Racocetra</taxon>
    </lineage>
</organism>
<proteinExistence type="predicted"/>
<sequence length="82" mass="9576">VGLGAILAQVGDDRKEYIVAYTSRSLTRPERNYSTMEQECLAVIWAIEHFYHYLGYRLFTVVTDHSALKWLETLKLKGRRAR</sequence>
<evidence type="ECO:0000313" key="1">
    <source>
        <dbReference type="EMBL" id="CAG8848064.1"/>
    </source>
</evidence>
<gene>
    <name evidence="1" type="ORF">RPERSI_LOCUS34937</name>
</gene>
<name>A0ACA9SV26_9GLOM</name>
<feature type="non-terminal residue" evidence="1">
    <location>
        <position position="1"/>
    </location>
</feature>
<dbReference type="EMBL" id="CAJVQC010159014">
    <property type="protein sequence ID" value="CAG8848064.1"/>
    <property type="molecule type" value="Genomic_DNA"/>
</dbReference>
<dbReference type="Proteomes" id="UP000789920">
    <property type="component" value="Unassembled WGS sequence"/>
</dbReference>
<evidence type="ECO:0000313" key="2">
    <source>
        <dbReference type="Proteomes" id="UP000789920"/>
    </source>
</evidence>
<reference evidence="1" key="1">
    <citation type="submission" date="2021-06" db="EMBL/GenBank/DDBJ databases">
        <authorList>
            <person name="Kallberg Y."/>
            <person name="Tangrot J."/>
            <person name="Rosling A."/>
        </authorList>
    </citation>
    <scope>NUCLEOTIDE SEQUENCE</scope>
    <source>
        <strain evidence="1">MA461A</strain>
    </source>
</reference>
<accession>A0ACA9SV26</accession>
<protein>
    <submittedName>
        <fullName evidence="1">6940_t:CDS:1</fullName>
    </submittedName>
</protein>